<dbReference type="EMBL" id="CP068179">
    <property type="protein sequence ID" value="QQT88002.1"/>
    <property type="molecule type" value="Genomic_DNA"/>
</dbReference>
<accession>A0A7T9Z7X4</accession>
<dbReference type="RefSeq" id="WP_004993712.1">
    <property type="nucleotide sequence ID" value="NZ_CP068179.1"/>
</dbReference>
<dbReference type="GeneID" id="66210240"/>
<dbReference type="Pfam" id="PF08708">
    <property type="entry name" value="PriCT_1"/>
    <property type="match status" value="1"/>
</dbReference>
<geneLocation type="plasmid" evidence="2 3">
    <name>unnamed4</name>
</geneLocation>
<feature type="domain" description="Primase C-terminal 1" evidence="1">
    <location>
        <begin position="173"/>
        <end position="240"/>
    </location>
</feature>
<name>A0A7T9Z7X4_9GAMM</name>
<evidence type="ECO:0000313" key="2">
    <source>
        <dbReference type="EMBL" id="QQT88002.1"/>
    </source>
</evidence>
<dbReference type="SUPFAM" id="SSF46689">
    <property type="entry name" value="Homeodomain-like"/>
    <property type="match status" value="1"/>
</dbReference>
<keyword evidence="2" id="KW-0614">Plasmid</keyword>
<evidence type="ECO:0000259" key="1">
    <source>
        <dbReference type="Pfam" id="PF08708"/>
    </source>
</evidence>
<protein>
    <submittedName>
        <fullName evidence="2">Replication initiation protein</fullName>
    </submittedName>
</protein>
<dbReference type="Proteomes" id="UP000595320">
    <property type="component" value="Plasmid unnamed4"/>
</dbReference>
<dbReference type="Gene3D" id="1.10.340.50">
    <property type="match status" value="1"/>
</dbReference>
<dbReference type="InterPro" id="IPR014820">
    <property type="entry name" value="PriCT_1"/>
</dbReference>
<dbReference type="AlphaFoldDB" id="A0A7T9Z7X4"/>
<dbReference type="InterPro" id="IPR004322">
    <property type="entry name" value="Plasmid_replicase_bac"/>
</dbReference>
<organism evidence="2 3">
    <name type="scientific">Acinetobacter ursingii</name>
    <dbReference type="NCBI Taxonomy" id="108980"/>
    <lineage>
        <taxon>Bacteria</taxon>
        <taxon>Pseudomonadati</taxon>
        <taxon>Pseudomonadota</taxon>
        <taxon>Gammaproteobacteria</taxon>
        <taxon>Moraxellales</taxon>
        <taxon>Moraxellaceae</taxon>
        <taxon>Acinetobacter</taxon>
    </lineage>
</organism>
<evidence type="ECO:0000313" key="3">
    <source>
        <dbReference type="Proteomes" id="UP000595320"/>
    </source>
</evidence>
<reference evidence="2 3" key="1">
    <citation type="submission" date="2021-01" db="EMBL/GenBank/DDBJ databases">
        <title>FDA dAtabase for Regulatory Grade micrObial Sequences (FDA-ARGOS): Supporting development and validation of Infectious Disease Dx tests.</title>
        <authorList>
            <person name="Sproer C."/>
            <person name="Gronow S."/>
            <person name="Severitt S."/>
            <person name="Schroder I."/>
            <person name="Tallon L."/>
            <person name="Sadzewicz L."/>
            <person name="Zhao X."/>
            <person name="Boylan J."/>
            <person name="Ott S."/>
            <person name="Bowen H."/>
            <person name="Vavikolanu K."/>
            <person name="Mehta A."/>
            <person name="Aluvathingal J."/>
            <person name="Nadendla S."/>
            <person name="Lowell S."/>
            <person name="Myers T."/>
            <person name="Yan Y."/>
            <person name="Sichtig H."/>
        </authorList>
    </citation>
    <scope>NUCLEOTIDE SEQUENCE [LARGE SCALE GENOMIC DNA]</scope>
    <source>
        <strain evidence="2 3">FDAARGOS_1096</strain>
        <plasmid evidence="2 3">unnamed4</plasmid>
    </source>
</reference>
<dbReference type="InterPro" id="IPR009057">
    <property type="entry name" value="Homeodomain-like_sf"/>
</dbReference>
<gene>
    <name evidence="2" type="ORF">I6I53_16570</name>
</gene>
<proteinExistence type="predicted"/>
<dbReference type="Pfam" id="PF13384">
    <property type="entry name" value="HTH_23"/>
    <property type="match status" value="1"/>
</dbReference>
<dbReference type="Pfam" id="PF03090">
    <property type="entry name" value="Replicase"/>
    <property type="match status" value="1"/>
</dbReference>
<sequence length="316" mass="36440">MNNAQLTDFFTNLAHKPYCADELLYGLKIRPKKTAINMQYIQGNQPCMLHYFFFDIDRSDAVMAWHEENLPVPYWTAQTQKNGHAHLCYKLEIPLCTSEFGSQKSIAYASKVQAALANKLGADVGYSHLITKNPFHKDWRVTFWSEQAYTLDYLADFVELPKKLSKKQEVLGLGRNCTLFENARKWAYKAVRDYFHHYSSLEWDKAVLAHLEALNREFEVPLPYSEVKATAKSIAKYCWNKFSYAGFSEWQSKNAERANAKGACSLGGKARSQQFNNLRQQALDLHIEGVNNTKIAEYLNVSRKTITRWLNQVVIQ</sequence>